<feature type="binding site" description="axial binding residue" evidence="13">
    <location>
        <position position="481"/>
    </location>
    <ligand>
        <name>heme</name>
        <dbReference type="ChEBI" id="CHEBI:30413"/>
    </ligand>
    <ligandPart>
        <name>Fe</name>
        <dbReference type="ChEBI" id="CHEBI:18248"/>
    </ligandPart>
</feature>
<dbReference type="Proteomes" id="UP001362999">
    <property type="component" value="Unassembled WGS sequence"/>
</dbReference>
<dbReference type="GO" id="GO:0016020">
    <property type="term" value="C:membrane"/>
    <property type="evidence" value="ECO:0007669"/>
    <property type="project" value="UniProtKB-SubCell"/>
</dbReference>
<keyword evidence="7 13" id="KW-0479">Metal-binding</keyword>
<sequence length="538" mass="59698">MSYRVLFLGLNTILGAYYLFLRRRRNTVRNIIGPPSPSWVFGHSLQLVFAPEYGDYEFLWQKMYGPLYRLKGCFGANSLVISDPVALQHIVNSPAIEHGPVLENIIELLFGKKSVVSTKGEAHKHFRAAMNAGFSASAVRDLQPALVRAAQELIEELQQTSATPATPVNLSPRLSNATLNAVLQAGLGCSPADLSEELLGNNWKIVSLSSSQSAPHIFAIGACMPKWVWTLASKMPTATFKVIRSAKNLTERLGEKVVQNKRDLKRQGMEINTDVFGVLMDQYRQGKSKHTLNWEEIAAQTSAILFPGQDPTANTLAFGLWELAKHPEFQEELRAEIHSNTPAIEMCAYDTMPLLNAFIKVLTPLQGNTCVTYITSLLQEVLRLYPAAALIQRIAVEDTVIPLANPIITASQQSISHVPVQKGQVLTLAVASYQRLEQYWGEDAQKFRPSRWIDGTLNDIKAPATGPYANLMSFLGGPRVCLGWRFAVLELQVFFCELVRNLYFSLPEDESVRMRFSGSLIPVLPTGEKGMPLSISRV</sequence>
<evidence type="ECO:0000313" key="15">
    <source>
        <dbReference type="Proteomes" id="UP001362999"/>
    </source>
</evidence>
<dbReference type="PANTHER" id="PTHR24305:SF166">
    <property type="entry name" value="CYTOCHROME P450 12A4, MITOCHONDRIAL-RELATED"/>
    <property type="match status" value="1"/>
</dbReference>
<dbReference type="AlphaFoldDB" id="A0AAW0BSY2"/>
<evidence type="ECO:0000256" key="10">
    <source>
        <dbReference type="ARBA" id="ARBA00023004"/>
    </source>
</evidence>
<dbReference type="GO" id="GO:0020037">
    <property type="term" value="F:heme binding"/>
    <property type="evidence" value="ECO:0007669"/>
    <property type="project" value="InterPro"/>
</dbReference>
<keyword evidence="15" id="KW-1185">Reference proteome</keyword>
<dbReference type="InterPro" id="IPR002401">
    <property type="entry name" value="Cyt_P450_E_grp-I"/>
</dbReference>
<evidence type="ECO:0000256" key="8">
    <source>
        <dbReference type="ARBA" id="ARBA00022989"/>
    </source>
</evidence>
<evidence type="ECO:0000256" key="7">
    <source>
        <dbReference type="ARBA" id="ARBA00022723"/>
    </source>
</evidence>
<evidence type="ECO:0000256" key="12">
    <source>
        <dbReference type="ARBA" id="ARBA00023136"/>
    </source>
</evidence>
<evidence type="ECO:0000256" key="5">
    <source>
        <dbReference type="ARBA" id="ARBA00022617"/>
    </source>
</evidence>
<reference evidence="14 15" key="1">
    <citation type="journal article" date="2024" name="J Genomics">
        <title>Draft genome sequencing and assembly of Favolaschia claudopus CIRM-BRFM 2984 isolated from oak limbs.</title>
        <authorList>
            <person name="Navarro D."/>
            <person name="Drula E."/>
            <person name="Chaduli D."/>
            <person name="Cazenave R."/>
            <person name="Ahrendt S."/>
            <person name="Wang J."/>
            <person name="Lipzen A."/>
            <person name="Daum C."/>
            <person name="Barry K."/>
            <person name="Grigoriev I.V."/>
            <person name="Favel A."/>
            <person name="Rosso M.N."/>
            <person name="Martin F."/>
        </authorList>
    </citation>
    <scope>NUCLEOTIDE SEQUENCE [LARGE SCALE GENOMIC DNA]</scope>
    <source>
        <strain evidence="14 15">CIRM-BRFM 2984</strain>
    </source>
</reference>
<keyword evidence="12" id="KW-0472">Membrane</keyword>
<proteinExistence type="inferred from homology"/>
<evidence type="ECO:0000256" key="9">
    <source>
        <dbReference type="ARBA" id="ARBA00023002"/>
    </source>
</evidence>
<evidence type="ECO:0000256" key="13">
    <source>
        <dbReference type="PIRSR" id="PIRSR602401-1"/>
    </source>
</evidence>
<dbReference type="InterPro" id="IPR050121">
    <property type="entry name" value="Cytochrome_P450_monoxygenase"/>
</dbReference>
<dbReference type="Gene3D" id="1.10.630.10">
    <property type="entry name" value="Cytochrome P450"/>
    <property type="match status" value="1"/>
</dbReference>
<keyword evidence="9" id="KW-0560">Oxidoreductase</keyword>
<organism evidence="14 15">
    <name type="scientific">Favolaschia claudopus</name>
    <dbReference type="NCBI Taxonomy" id="2862362"/>
    <lineage>
        <taxon>Eukaryota</taxon>
        <taxon>Fungi</taxon>
        <taxon>Dikarya</taxon>
        <taxon>Basidiomycota</taxon>
        <taxon>Agaricomycotina</taxon>
        <taxon>Agaricomycetes</taxon>
        <taxon>Agaricomycetidae</taxon>
        <taxon>Agaricales</taxon>
        <taxon>Marasmiineae</taxon>
        <taxon>Mycenaceae</taxon>
        <taxon>Favolaschia</taxon>
    </lineage>
</organism>
<evidence type="ECO:0000256" key="6">
    <source>
        <dbReference type="ARBA" id="ARBA00022692"/>
    </source>
</evidence>
<keyword evidence="8" id="KW-1133">Transmembrane helix</keyword>
<protein>
    <submittedName>
        <fullName evidence="14">Cytochrome P450</fullName>
    </submittedName>
</protein>
<dbReference type="InterPro" id="IPR036396">
    <property type="entry name" value="Cyt_P450_sf"/>
</dbReference>
<evidence type="ECO:0000256" key="11">
    <source>
        <dbReference type="ARBA" id="ARBA00023033"/>
    </source>
</evidence>
<comment type="cofactor">
    <cofactor evidence="1 13">
        <name>heme</name>
        <dbReference type="ChEBI" id="CHEBI:30413"/>
    </cofactor>
</comment>
<name>A0AAW0BSY2_9AGAR</name>
<dbReference type="SUPFAM" id="SSF48264">
    <property type="entry name" value="Cytochrome P450"/>
    <property type="match status" value="1"/>
</dbReference>
<comment type="subcellular location">
    <subcellularLocation>
        <location evidence="2">Membrane</location>
    </subcellularLocation>
</comment>
<dbReference type="EMBL" id="JAWWNJ010000026">
    <property type="protein sequence ID" value="KAK7029935.1"/>
    <property type="molecule type" value="Genomic_DNA"/>
</dbReference>
<evidence type="ECO:0000256" key="1">
    <source>
        <dbReference type="ARBA" id="ARBA00001971"/>
    </source>
</evidence>
<keyword evidence="6" id="KW-0812">Transmembrane</keyword>
<dbReference type="PRINTS" id="PR00463">
    <property type="entry name" value="EP450I"/>
</dbReference>
<dbReference type="GO" id="GO:0005506">
    <property type="term" value="F:iron ion binding"/>
    <property type="evidence" value="ECO:0007669"/>
    <property type="project" value="InterPro"/>
</dbReference>
<dbReference type="Pfam" id="PF00067">
    <property type="entry name" value="p450"/>
    <property type="match status" value="2"/>
</dbReference>
<dbReference type="PRINTS" id="PR00385">
    <property type="entry name" value="P450"/>
</dbReference>
<dbReference type="GO" id="GO:0004497">
    <property type="term" value="F:monooxygenase activity"/>
    <property type="evidence" value="ECO:0007669"/>
    <property type="project" value="UniProtKB-KW"/>
</dbReference>
<dbReference type="GO" id="GO:0016705">
    <property type="term" value="F:oxidoreductase activity, acting on paired donors, with incorporation or reduction of molecular oxygen"/>
    <property type="evidence" value="ECO:0007669"/>
    <property type="project" value="InterPro"/>
</dbReference>
<evidence type="ECO:0000313" key="14">
    <source>
        <dbReference type="EMBL" id="KAK7029935.1"/>
    </source>
</evidence>
<keyword evidence="11" id="KW-0503">Monooxygenase</keyword>
<comment type="similarity">
    <text evidence="4">Belongs to the cytochrome P450 family.</text>
</comment>
<dbReference type="InterPro" id="IPR001128">
    <property type="entry name" value="Cyt_P450"/>
</dbReference>
<evidence type="ECO:0000256" key="4">
    <source>
        <dbReference type="ARBA" id="ARBA00010617"/>
    </source>
</evidence>
<dbReference type="PANTHER" id="PTHR24305">
    <property type="entry name" value="CYTOCHROME P450"/>
    <property type="match status" value="1"/>
</dbReference>
<gene>
    <name evidence="14" type="ORF">R3P38DRAFT_2524065</name>
</gene>
<evidence type="ECO:0000256" key="3">
    <source>
        <dbReference type="ARBA" id="ARBA00004721"/>
    </source>
</evidence>
<keyword evidence="5 13" id="KW-0349">Heme</keyword>
<comment type="caution">
    <text evidence="14">The sequence shown here is derived from an EMBL/GenBank/DDBJ whole genome shotgun (WGS) entry which is preliminary data.</text>
</comment>
<evidence type="ECO:0000256" key="2">
    <source>
        <dbReference type="ARBA" id="ARBA00004370"/>
    </source>
</evidence>
<comment type="pathway">
    <text evidence="3">Secondary metabolite biosynthesis; terpenoid biosynthesis.</text>
</comment>
<keyword evidence="10 13" id="KW-0408">Iron</keyword>
<accession>A0AAW0BSY2</accession>